<protein>
    <submittedName>
        <fullName evidence="1">Uncharacterized protein</fullName>
    </submittedName>
</protein>
<name>A0ACC0XN47_9ROSI</name>
<organism evidence="1 2">
    <name type="scientific">Pistacia integerrima</name>
    <dbReference type="NCBI Taxonomy" id="434235"/>
    <lineage>
        <taxon>Eukaryota</taxon>
        <taxon>Viridiplantae</taxon>
        <taxon>Streptophyta</taxon>
        <taxon>Embryophyta</taxon>
        <taxon>Tracheophyta</taxon>
        <taxon>Spermatophyta</taxon>
        <taxon>Magnoliopsida</taxon>
        <taxon>eudicotyledons</taxon>
        <taxon>Gunneridae</taxon>
        <taxon>Pentapetalae</taxon>
        <taxon>rosids</taxon>
        <taxon>malvids</taxon>
        <taxon>Sapindales</taxon>
        <taxon>Anacardiaceae</taxon>
        <taxon>Pistacia</taxon>
    </lineage>
</organism>
<gene>
    <name evidence="1" type="ORF">Pint_12047</name>
</gene>
<reference evidence="2" key="1">
    <citation type="journal article" date="2023" name="G3 (Bethesda)">
        <title>Genome assembly and association tests identify interacting loci associated with vigor, precocity, and sex in interspecific pistachio rootstocks.</title>
        <authorList>
            <person name="Palmer W."/>
            <person name="Jacygrad E."/>
            <person name="Sagayaradj S."/>
            <person name="Cavanaugh K."/>
            <person name="Han R."/>
            <person name="Bertier L."/>
            <person name="Beede B."/>
            <person name="Kafkas S."/>
            <person name="Golino D."/>
            <person name="Preece J."/>
            <person name="Michelmore R."/>
        </authorList>
    </citation>
    <scope>NUCLEOTIDE SEQUENCE [LARGE SCALE GENOMIC DNA]</scope>
</reference>
<dbReference type="EMBL" id="CM047747">
    <property type="protein sequence ID" value="KAJ0018763.1"/>
    <property type="molecule type" value="Genomic_DNA"/>
</dbReference>
<dbReference type="Proteomes" id="UP001163603">
    <property type="component" value="Chromosome 12"/>
</dbReference>
<comment type="caution">
    <text evidence="1">The sequence shown here is derived from an EMBL/GenBank/DDBJ whole genome shotgun (WGS) entry which is preliminary data.</text>
</comment>
<evidence type="ECO:0000313" key="2">
    <source>
        <dbReference type="Proteomes" id="UP001163603"/>
    </source>
</evidence>
<keyword evidence="2" id="KW-1185">Reference proteome</keyword>
<sequence length="90" mass="10880">MQIHPKLHDQKHDAVHPKLQSKNDAMHLEQQPKNDVMHPNLHPKHLVEVYPWHYIRSSLPKYNWRERMEASTNKKACESLVHENYKRSRL</sequence>
<accession>A0ACC0XN47</accession>
<proteinExistence type="predicted"/>
<evidence type="ECO:0000313" key="1">
    <source>
        <dbReference type="EMBL" id="KAJ0018763.1"/>
    </source>
</evidence>